<dbReference type="GO" id="GO:0005829">
    <property type="term" value="C:cytosol"/>
    <property type="evidence" value="ECO:0007669"/>
    <property type="project" value="TreeGrafter"/>
</dbReference>
<keyword evidence="3" id="KW-0028">Amino-acid biosynthesis</keyword>
<dbReference type="EMBL" id="VSSQ01036623">
    <property type="protein sequence ID" value="MPM89139.1"/>
    <property type="molecule type" value="Genomic_DNA"/>
</dbReference>
<dbReference type="NCBIfam" id="NF004079">
    <property type="entry name" value="PRK05584.1"/>
    <property type="match status" value="1"/>
</dbReference>
<comment type="caution">
    <text evidence="7">The sequence shown here is derived from an EMBL/GenBank/DDBJ whole genome shotgun (WGS) entry which is preliminary data.</text>
</comment>
<proteinExistence type="predicted"/>
<evidence type="ECO:0000256" key="1">
    <source>
        <dbReference type="ARBA" id="ARBA00004945"/>
    </source>
</evidence>
<evidence type="ECO:0000256" key="4">
    <source>
        <dbReference type="ARBA" id="ARBA00022801"/>
    </source>
</evidence>
<dbReference type="SUPFAM" id="SSF53167">
    <property type="entry name" value="Purine and uridine phosphorylases"/>
    <property type="match status" value="1"/>
</dbReference>
<evidence type="ECO:0000256" key="5">
    <source>
        <dbReference type="ARBA" id="ARBA00023167"/>
    </source>
</evidence>
<dbReference type="PANTHER" id="PTHR46832:SF1">
    <property type="entry name" value="5'-METHYLTHIOADENOSINE_S-ADENOSYLHOMOCYSTEINE NUCLEOSIDASE"/>
    <property type="match status" value="1"/>
</dbReference>
<dbReference type="GO" id="GO:0008930">
    <property type="term" value="F:methylthioadenosine nucleosidase activity"/>
    <property type="evidence" value="ECO:0007669"/>
    <property type="project" value="InterPro"/>
</dbReference>
<dbReference type="GO" id="GO:0008782">
    <property type="term" value="F:adenosylhomocysteine nucleosidase activity"/>
    <property type="evidence" value="ECO:0007669"/>
    <property type="project" value="UniProtKB-EC"/>
</dbReference>
<dbReference type="Pfam" id="PF01048">
    <property type="entry name" value="PNP_UDP_1"/>
    <property type="match status" value="1"/>
</dbReference>
<dbReference type="UniPathway" id="UPA00904">
    <property type="reaction ID" value="UER00871"/>
</dbReference>
<dbReference type="InterPro" id="IPR000845">
    <property type="entry name" value="Nucleoside_phosphorylase_d"/>
</dbReference>
<dbReference type="InterPro" id="IPR035994">
    <property type="entry name" value="Nucleoside_phosphorylase_sf"/>
</dbReference>
<evidence type="ECO:0000313" key="7">
    <source>
        <dbReference type="EMBL" id="MPM89139.1"/>
    </source>
</evidence>
<keyword evidence="7" id="KW-0326">Glycosidase</keyword>
<dbReference type="EC" id="3.2.2.9" evidence="2"/>
<dbReference type="NCBIfam" id="TIGR01704">
    <property type="entry name" value="MTA_SAH-Nsdase"/>
    <property type="match status" value="1"/>
</dbReference>
<dbReference type="GO" id="GO:0009164">
    <property type="term" value="P:nucleoside catabolic process"/>
    <property type="evidence" value="ECO:0007669"/>
    <property type="project" value="InterPro"/>
</dbReference>
<dbReference type="GO" id="GO:0019509">
    <property type="term" value="P:L-methionine salvage from methylthioadenosine"/>
    <property type="evidence" value="ECO:0007669"/>
    <property type="project" value="UniProtKB-UniPathway"/>
</dbReference>
<comment type="pathway">
    <text evidence="1">Amino-acid biosynthesis; L-methionine biosynthesis via salvage pathway; S-methyl-5-thio-alpha-D-ribose 1-phosphate from S-methyl-5'-thioadenosine (hydrolase route): step 1/2.</text>
</comment>
<gene>
    <name evidence="7" type="primary">mtnN_20</name>
    <name evidence="7" type="ORF">SDC9_136247</name>
</gene>
<evidence type="ECO:0000256" key="2">
    <source>
        <dbReference type="ARBA" id="ARBA00011974"/>
    </source>
</evidence>
<sequence length="238" mass="26314">MRRVAHMEETVKHQAIGIIAATEFEITPFLQKVTDDRITTHARLNFHEGRCGDIPIVALFCGVCKVNAAIAAQVLISTYDVSKVIMIGIAGAIDTSLNILDTVISKEVAYHDVEDEILVRFHPWMEQPYFIADQDLLNALMIANADDKTVLAGKIVTGEAFIDQDGREAIIKKHNPQCVDMETASVAHVCYVNQIPFIAIRSISDTPHESGNESFAKYARAAAGKSIQVLDRYFSLIK</sequence>
<organism evidence="7">
    <name type="scientific">bioreactor metagenome</name>
    <dbReference type="NCBI Taxonomy" id="1076179"/>
    <lineage>
        <taxon>unclassified sequences</taxon>
        <taxon>metagenomes</taxon>
        <taxon>ecological metagenomes</taxon>
    </lineage>
</organism>
<feature type="domain" description="Nucleoside phosphorylase" evidence="6">
    <location>
        <begin position="16"/>
        <end position="234"/>
    </location>
</feature>
<evidence type="ECO:0000259" key="6">
    <source>
        <dbReference type="Pfam" id="PF01048"/>
    </source>
</evidence>
<keyword evidence="5" id="KW-0486">Methionine biosynthesis</keyword>
<dbReference type="GO" id="GO:0019284">
    <property type="term" value="P:L-methionine salvage from S-adenosylmethionine"/>
    <property type="evidence" value="ECO:0007669"/>
    <property type="project" value="TreeGrafter"/>
</dbReference>
<keyword evidence="4 7" id="KW-0378">Hydrolase</keyword>
<reference evidence="7" key="1">
    <citation type="submission" date="2019-08" db="EMBL/GenBank/DDBJ databases">
        <authorList>
            <person name="Kucharzyk K."/>
            <person name="Murdoch R.W."/>
            <person name="Higgins S."/>
            <person name="Loffler F."/>
        </authorList>
    </citation>
    <scope>NUCLEOTIDE SEQUENCE</scope>
</reference>
<dbReference type="PANTHER" id="PTHR46832">
    <property type="entry name" value="5'-METHYLTHIOADENOSINE/S-ADENOSYLHOMOCYSTEINE NUCLEOSIDASE"/>
    <property type="match status" value="1"/>
</dbReference>
<dbReference type="Gene3D" id="3.40.50.1580">
    <property type="entry name" value="Nucleoside phosphorylase domain"/>
    <property type="match status" value="1"/>
</dbReference>
<evidence type="ECO:0000256" key="3">
    <source>
        <dbReference type="ARBA" id="ARBA00022605"/>
    </source>
</evidence>
<dbReference type="InterPro" id="IPR010049">
    <property type="entry name" value="MTA_SAH_Nsdase"/>
</dbReference>
<name>A0A645DIL7_9ZZZZ</name>
<accession>A0A645DIL7</accession>
<protein>
    <recommendedName>
        <fullName evidence="2">adenosylhomocysteine nucleosidase</fullName>
        <ecNumber evidence="2">3.2.2.9</ecNumber>
    </recommendedName>
</protein>
<dbReference type="CDD" id="cd09008">
    <property type="entry name" value="MTAN"/>
    <property type="match status" value="1"/>
</dbReference>
<dbReference type="AlphaFoldDB" id="A0A645DIL7"/>